<dbReference type="PANTHER" id="PTHR35603">
    <property type="match status" value="1"/>
</dbReference>
<name>A0ABR9SJG3_9BURK</name>
<comment type="subcellular location">
    <subcellularLocation>
        <location evidence="1">Membrane</location>
    </subcellularLocation>
</comment>
<accession>A0ABR9SJG3</accession>
<proteinExistence type="predicted"/>
<dbReference type="EMBL" id="JADDOJ010000104">
    <property type="protein sequence ID" value="MBE7942493.1"/>
    <property type="molecule type" value="Genomic_DNA"/>
</dbReference>
<protein>
    <submittedName>
        <fullName evidence="5">Glycine zipper 2TM domain-containing protein</fullName>
    </submittedName>
</protein>
<keyword evidence="6" id="KW-1185">Reference proteome</keyword>
<evidence type="ECO:0000256" key="1">
    <source>
        <dbReference type="ARBA" id="ARBA00004370"/>
    </source>
</evidence>
<dbReference type="RefSeq" id="WP_193782046.1">
    <property type="nucleotide sequence ID" value="NZ_JADDOJ010000104.1"/>
</dbReference>
<evidence type="ECO:0000313" key="6">
    <source>
        <dbReference type="Proteomes" id="UP000715965"/>
    </source>
</evidence>
<dbReference type="Pfam" id="PF05433">
    <property type="entry name" value="Rick_17kDa_Anti"/>
    <property type="match status" value="1"/>
</dbReference>
<feature type="signal peptide" evidence="3">
    <location>
        <begin position="1"/>
        <end position="22"/>
    </location>
</feature>
<dbReference type="InterPro" id="IPR051407">
    <property type="entry name" value="Bact_OM_lipoprot/Surf_antigen"/>
</dbReference>
<reference evidence="5 6" key="1">
    <citation type="submission" date="2020-10" db="EMBL/GenBank/DDBJ databases">
        <title>Draft genome of Ramlibacter aquaticus LMG 30558.</title>
        <authorList>
            <person name="Props R."/>
        </authorList>
    </citation>
    <scope>NUCLEOTIDE SEQUENCE [LARGE SCALE GENOMIC DNA]</scope>
    <source>
        <strain evidence="5 6">LMG 30558</strain>
    </source>
</reference>
<comment type="caution">
    <text evidence="5">The sequence shown here is derived from an EMBL/GenBank/DDBJ whole genome shotgun (WGS) entry which is preliminary data.</text>
</comment>
<dbReference type="Proteomes" id="UP000715965">
    <property type="component" value="Unassembled WGS sequence"/>
</dbReference>
<evidence type="ECO:0000313" key="5">
    <source>
        <dbReference type="EMBL" id="MBE7942493.1"/>
    </source>
</evidence>
<dbReference type="PROSITE" id="PS51257">
    <property type="entry name" value="PROKAR_LIPOPROTEIN"/>
    <property type="match status" value="1"/>
</dbReference>
<keyword evidence="2" id="KW-0472">Membrane</keyword>
<feature type="chain" id="PRO_5046658195" evidence="3">
    <location>
        <begin position="23"/>
        <end position="176"/>
    </location>
</feature>
<evidence type="ECO:0000256" key="2">
    <source>
        <dbReference type="ARBA" id="ARBA00023136"/>
    </source>
</evidence>
<sequence length="176" mass="17583">MDTRILKIAGAAALATGLAACATYPAPGYPPTAGPAYSVVTPPQQQPYYGNTQAAAVEYGRITNVQLVSQGTSAANTNNNTAGTLLGGVVGGVLGNQIGHGGGRAAATILGAVGGAAVGNRLTNPPGGAYAQASGPVYRVWVQMDSGVTRTYDVSAIGDLHPGDRVRVENGAIYLS</sequence>
<feature type="domain" description="Glycine zipper 2TM" evidence="4">
    <location>
        <begin position="82"/>
        <end position="121"/>
    </location>
</feature>
<keyword evidence="3" id="KW-0732">Signal</keyword>
<organism evidence="5 6">
    <name type="scientific">Ramlibacter aquaticus</name>
    <dbReference type="NCBI Taxonomy" id="2780094"/>
    <lineage>
        <taxon>Bacteria</taxon>
        <taxon>Pseudomonadati</taxon>
        <taxon>Pseudomonadota</taxon>
        <taxon>Betaproteobacteria</taxon>
        <taxon>Burkholderiales</taxon>
        <taxon>Comamonadaceae</taxon>
        <taxon>Ramlibacter</taxon>
    </lineage>
</organism>
<evidence type="ECO:0000256" key="3">
    <source>
        <dbReference type="SAM" id="SignalP"/>
    </source>
</evidence>
<dbReference type="InterPro" id="IPR008816">
    <property type="entry name" value="Gly_zipper_2TM_dom"/>
</dbReference>
<gene>
    <name evidence="5" type="ORF">IM725_18150</name>
</gene>
<evidence type="ECO:0000259" key="4">
    <source>
        <dbReference type="Pfam" id="PF05433"/>
    </source>
</evidence>
<dbReference type="PANTHER" id="PTHR35603:SF2">
    <property type="entry name" value="OUTER MEMBRANE LIPOPROTEIN"/>
    <property type="match status" value="1"/>
</dbReference>